<feature type="region of interest" description="Disordered" evidence="1">
    <location>
        <begin position="183"/>
        <end position="215"/>
    </location>
</feature>
<sequence>MAEPLESQTNVLIQKAGFFNKLRVMIGHARALREEESHLYMLYGHILTTFCETAGDPLDVDRALGCEPQSAFAAPTGTRFDRRIPDFTVMVTFFHDIDVVDRFSPSYRSPTLGFWLEVKPLNCKDNWMSDEGHRTARRDVWSHLAQLNEQAMFAFNHFTGDTFYGMLILGIYFSVFEYLRPTPPPTHPPSPSELHPPTDGNQPQKRQKRKRDHDVSTYRAYVDQEVEPEYFSLTRVHPRTLYYCEPILMNDGEDFNPLFRKALWDIMAWREMDFPFQPSFFTLPRMTIMSQKHLWKWLVKTEMNF</sequence>
<dbReference type="AlphaFoldDB" id="A0A401GVH5"/>
<proteinExistence type="predicted"/>
<dbReference type="GeneID" id="38783123"/>
<gene>
    <name evidence="2" type="ORF">SCP_0900850</name>
</gene>
<evidence type="ECO:0000313" key="3">
    <source>
        <dbReference type="Proteomes" id="UP000287166"/>
    </source>
</evidence>
<name>A0A401GVH5_9APHY</name>
<dbReference type="InParanoid" id="A0A401GVH5"/>
<accession>A0A401GVH5</accession>
<protein>
    <submittedName>
        <fullName evidence="2">Uncharacterized protein</fullName>
    </submittedName>
</protein>
<dbReference type="RefSeq" id="XP_027617119.1">
    <property type="nucleotide sequence ID" value="XM_027761318.1"/>
</dbReference>
<keyword evidence="3" id="KW-1185">Reference proteome</keyword>
<evidence type="ECO:0000313" key="2">
    <source>
        <dbReference type="EMBL" id="GBE86206.1"/>
    </source>
</evidence>
<dbReference type="OrthoDB" id="2756970at2759"/>
<dbReference type="EMBL" id="BFAD01000009">
    <property type="protein sequence ID" value="GBE86206.1"/>
    <property type="molecule type" value="Genomic_DNA"/>
</dbReference>
<dbReference type="Proteomes" id="UP000287166">
    <property type="component" value="Unassembled WGS sequence"/>
</dbReference>
<organism evidence="2 3">
    <name type="scientific">Sparassis crispa</name>
    <dbReference type="NCBI Taxonomy" id="139825"/>
    <lineage>
        <taxon>Eukaryota</taxon>
        <taxon>Fungi</taxon>
        <taxon>Dikarya</taxon>
        <taxon>Basidiomycota</taxon>
        <taxon>Agaricomycotina</taxon>
        <taxon>Agaricomycetes</taxon>
        <taxon>Polyporales</taxon>
        <taxon>Sparassidaceae</taxon>
        <taxon>Sparassis</taxon>
    </lineage>
</organism>
<comment type="caution">
    <text evidence="2">The sequence shown here is derived from an EMBL/GenBank/DDBJ whole genome shotgun (WGS) entry which is preliminary data.</text>
</comment>
<evidence type="ECO:0000256" key="1">
    <source>
        <dbReference type="SAM" id="MobiDB-lite"/>
    </source>
</evidence>
<reference evidence="2 3" key="1">
    <citation type="journal article" date="2018" name="Sci. Rep.">
        <title>Genome sequence of the cauliflower mushroom Sparassis crispa (Hanabiratake) and its association with beneficial usage.</title>
        <authorList>
            <person name="Kiyama R."/>
            <person name="Furutani Y."/>
            <person name="Kawaguchi K."/>
            <person name="Nakanishi T."/>
        </authorList>
    </citation>
    <scope>NUCLEOTIDE SEQUENCE [LARGE SCALE GENOMIC DNA]</scope>
</reference>